<evidence type="ECO:0000256" key="2">
    <source>
        <dbReference type="ARBA" id="ARBA00022900"/>
    </source>
</evidence>
<dbReference type="GO" id="GO:0007618">
    <property type="term" value="P:mating"/>
    <property type="evidence" value="ECO:0007669"/>
    <property type="project" value="EnsemblMetazoa"/>
</dbReference>
<reference evidence="5 6" key="1">
    <citation type="journal article" date="2007" name="Nature">
        <title>Evolution of genes and genomes on the Drosophila phylogeny.</title>
        <authorList>
            <consortium name="Drosophila 12 Genomes Consortium"/>
            <person name="Clark A.G."/>
            <person name="Eisen M.B."/>
            <person name="Smith D.R."/>
            <person name="Bergman C.M."/>
            <person name="Oliver B."/>
            <person name="Markow T.A."/>
            <person name="Kaufman T.C."/>
            <person name="Kellis M."/>
            <person name="Gelbart W."/>
            <person name="Iyer V.N."/>
            <person name="Pollard D.A."/>
            <person name="Sackton T.B."/>
            <person name="Larracuente A.M."/>
            <person name="Singh N.D."/>
            <person name="Abad J.P."/>
            <person name="Abt D.N."/>
            <person name="Adryan B."/>
            <person name="Aguade M."/>
            <person name="Akashi H."/>
            <person name="Anderson W.W."/>
            <person name="Aquadro C.F."/>
            <person name="Ardell D.H."/>
            <person name="Arguello R."/>
            <person name="Artieri C.G."/>
            <person name="Barbash D.A."/>
            <person name="Barker D."/>
            <person name="Barsanti P."/>
            <person name="Batterham P."/>
            <person name="Batzoglou S."/>
            <person name="Begun D."/>
            <person name="Bhutkar A."/>
            <person name="Blanco E."/>
            <person name="Bosak S.A."/>
            <person name="Bradley R.K."/>
            <person name="Brand A.D."/>
            <person name="Brent M.R."/>
            <person name="Brooks A.N."/>
            <person name="Brown R.H."/>
            <person name="Butlin R.K."/>
            <person name="Caggese C."/>
            <person name="Calvi B.R."/>
            <person name="Bernardo de Carvalho A."/>
            <person name="Caspi A."/>
            <person name="Castrezana S."/>
            <person name="Celniker S.E."/>
            <person name="Chang J.L."/>
            <person name="Chapple C."/>
            <person name="Chatterji S."/>
            <person name="Chinwalla A."/>
            <person name="Civetta A."/>
            <person name="Clifton S.W."/>
            <person name="Comeron J.M."/>
            <person name="Costello J.C."/>
            <person name="Coyne J.A."/>
            <person name="Daub J."/>
            <person name="David R.G."/>
            <person name="Delcher A.L."/>
            <person name="Delehaunty K."/>
            <person name="Do C.B."/>
            <person name="Ebling H."/>
            <person name="Edwards K."/>
            <person name="Eickbush T."/>
            <person name="Evans J.D."/>
            <person name="Filipski A."/>
            <person name="Findeiss S."/>
            <person name="Freyhult E."/>
            <person name="Fulton L."/>
            <person name="Fulton R."/>
            <person name="Garcia A.C."/>
            <person name="Gardiner A."/>
            <person name="Garfield D.A."/>
            <person name="Garvin B.E."/>
            <person name="Gibson G."/>
            <person name="Gilbert D."/>
            <person name="Gnerre S."/>
            <person name="Godfrey J."/>
            <person name="Good R."/>
            <person name="Gotea V."/>
            <person name="Gravely B."/>
            <person name="Greenberg A.J."/>
            <person name="Griffiths-Jones S."/>
            <person name="Gross S."/>
            <person name="Guigo R."/>
            <person name="Gustafson E.A."/>
            <person name="Haerty W."/>
            <person name="Hahn M.W."/>
            <person name="Halligan D.L."/>
            <person name="Halpern A.L."/>
            <person name="Halter G.M."/>
            <person name="Han M.V."/>
            <person name="Heger A."/>
            <person name="Hillier L."/>
            <person name="Hinrichs A.S."/>
            <person name="Holmes I."/>
            <person name="Hoskins R.A."/>
            <person name="Hubisz M.J."/>
            <person name="Hultmark D."/>
            <person name="Huntley M.A."/>
            <person name="Jaffe D.B."/>
            <person name="Jagadeeshan S."/>
            <person name="Jeck W.R."/>
            <person name="Johnson J."/>
            <person name="Jones C.D."/>
            <person name="Jordan W.C."/>
            <person name="Karpen G.H."/>
            <person name="Kataoka E."/>
            <person name="Keightley P.D."/>
            <person name="Kheradpour P."/>
            <person name="Kirkness E.F."/>
            <person name="Koerich L.B."/>
            <person name="Kristiansen K."/>
            <person name="Kudrna D."/>
            <person name="Kulathinal R.J."/>
            <person name="Kumar S."/>
            <person name="Kwok R."/>
            <person name="Lander E."/>
            <person name="Langley C.H."/>
            <person name="Lapoint R."/>
            <person name="Lazzaro B.P."/>
            <person name="Lee S.J."/>
            <person name="Levesque L."/>
            <person name="Li R."/>
            <person name="Lin C.F."/>
            <person name="Lin M.F."/>
            <person name="Lindblad-Toh K."/>
            <person name="Llopart A."/>
            <person name="Long M."/>
            <person name="Low L."/>
            <person name="Lozovsky E."/>
            <person name="Lu J."/>
            <person name="Luo M."/>
            <person name="Machado C.A."/>
            <person name="Makalowski W."/>
            <person name="Marzo M."/>
            <person name="Matsuda M."/>
            <person name="Matzkin L."/>
            <person name="McAllister B."/>
            <person name="McBride C.S."/>
            <person name="McKernan B."/>
            <person name="McKernan K."/>
            <person name="Mendez-Lago M."/>
            <person name="Minx P."/>
            <person name="Mollenhauer M.U."/>
            <person name="Montooth K."/>
            <person name="Mount S.M."/>
            <person name="Mu X."/>
            <person name="Myers E."/>
            <person name="Negre B."/>
            <person name="Newfeld S."/>
            <person name="Nielsen R."/>
            <person name="Noor M.A."/>
            <person name="O'Grady P."/>
            <person name="Pachter L."/>
            <person name="Papaceit M."/>
            <person name="Parisi M.J."/>
            <person name="Parisi M."/>
            <person name="Parts L."/>
            <person name="Pedersen J.S."/>
            <person name="Pesole G."/>
            <person name="Phillippy A.M."/>
            <person name="Ponting C.P."/>
            <person name="Pop M."/>
            <person name="Porcelli D."/>
            <person name="Powell J.R."/>
            <person name="Prohaska S."/>
            <person name="Pruitt K."/>
            <person name="Puig M."/>
            <person name="Quesneville H."/>
            <person name="Ram K.R."/>
            <person name="Rand D."/>
            <person name="Rasmussen M.D."/>
            <person name="Reed L.K."/>
            <person name="Reenan R."/>
            <person name="Reily A."/>
            <person name="Remington K.A."/>
            <person name="Rieger T.T."/>
            <person name="Ritchie M.G."/>
            <person name="Robin C."/>
            <person name="Rogers Y.H."/>
            <person name="Rohde C."/>
            <person name="Rozas J."/>
            <person name="Rubenfield M.J."/>
            <person name="Ruiz A."/>
            <person name="Russo S."/>
            <person name="Salzberg S.L."/>
            <person name="Sanchez-Gracia A."/>
            <person name="Saranga D.J."/>
            <person name="Sato H."/>
            <person name="Schaeffer S.W."/>
            <person name="Schatz M.C."/>
            <person name="Schlenke T."/>
            <person name="Schwartz R."/>
            <person name="Segarra C."/>
            <person name="Singh R.S."/>
            <person name="Sirot L."/>
            <person name="Sirota M."/>
            <person name="Sisneros N.B."/>
            <person name="Smith C.D."/>
            <person name="Smith T.F."/>
            <person name="Spieth J."/>
            <person name="Stage D.E."/>
            <person name="Stark A."/>
            <person name="Stephan W."/>
            <person name="Strausberg R.L."/>
            <person name="Strempel S."/>
            <person name="Sturgill D."/>
            <person name="Sutton G."/>
            <person name="Sutton G.G."/>
            <person name="Tao W."/>
            <person name="Teichmann S."/>
            <person name="Tobari Y.N."/>
            <person name="Tomimura Y."/>
            <person name="Tsolas J.M."/>
            <person name="Valente V.L."/>
            <person name="Venter E."/>
            <person name="Venter J.C."/>
            <person name="Vicario S."/>
            <person name="Vieira F.G."/>
            <person name="Vilella A.J."/>
            <person name="Villasante A."/>
            <person name="Walenz B."/>
            <person name="Wang J."/>
            <person name="Wasserman M."/>
            <person name="Watts T."/>
            <person name="Wilson D."/>
            <person name="Wilson R.K."/>
            <person name="Wing R.A."/>
            <person name="Wolfner M.F."/>
            <person name="Wong A."/>
            <person name="Wong G.K."/>
            <person name="Wu C.I."/>
            <person name="Wu G."/>
            <person name="Yamamoto D."/>
            <person name="Yang H.P."/>
            <person name="Yang S.P."/>
            <person name="Yorke J.A."/>
            <person name="Yoshida K."/>
            <person name="Zdobnov E."/>
            <person name="Zhang P."/>
            <person name="Zhang Y."/>
            <person name="Zimin A.V."/>
            <person name="Baldwin J."/>
            <person name="Abdouelleil A."/>
            <person name="Abdulkadir J."/>
            <person name="Abebe A."/>
            <person name="Abera B."/>
            <person name="Abreu J."/>
            <person name="Acer S.C."/>
            <person name="Aftuck L."/>
            <person name="Alexander A."/>
            <person name="An P."/>
            <person name="Anderson E."/>
            <person name="Anderson S."/>
            <person name="Arachi H."/>
            <person name="Azer M."/>
            <person name="Bachantsang P."/>
            <person name="Barry A."/>
            <person name="Bayul T."/>
            <person name="Berlin A."/>
            <person name="Bessette D."/>
            <person name="Bloom T."/>
            <person name="Blye J."/>
            <person name="Boguslavskiy L."/>
            <person name="Bonnet C."/>
            <person name="Boukhgalter B."/>
            <person name="Bourzgui I."/>
            <person name="Brown A."/>
            <person name="Cahill P."/>
            <person name="Channer S."/>
            <person name="Cheshatsang Y."/>
            <person name="Chuda L."/>
            <person name="Citroen M."/>
            <person name="Collymore A."/>
            <person name="Cooke P."/>
            <person name="Costello M."/>
            <person name="D'Aco K."/>
            <person name="Daza R."/>
            <person name="De Haan G."/>
            <person name="DeGray S."/>
            <person name="DeMaso C."/>
            <person name="Dhargay N."/>
            <person name="Dooley K."/>
            <person name="Dooley E."/>
            <person name="Doricent M."/>
            <person name="Dorje P."/>
            <person name="Dorjee K."/>
            <person name="Dupes A."/>
            <person name="Elong R."/>
            <person name="Falk J."/>
            <person name="Farina A."/>
            <person name="Faro S."/>
            <person name="Ferguson D."/>
            <person name="Fisher S."/>
            <person name="Foley C.D."/>
            <person name="Franke A."/>
            <person name="Friedrich D."/>
            <person name="Gadbois L."/>
            <person name="Gearin G."/>
            <person name="Gearin C.R."/>
            <person name="Giannoukos G."/>
            <person name="Goode T."/>
            <person name="Graham J."/>
            <person name="Grandbois E."/>
            <person name="Grewal S."/>
            <person name="Gyaltsen K."/>
            <person name="Hafez N."/>
            <person name="Hagos B."/>
            <person name="Hall J."/>
            <person name="Henson C."/>
            <person name="Hollinger A."/>
            <person name="Honan T."/>
            <person name="Huard M.D."/>
            <person name="Hughes L."/>
            <person name="Hurhula B."/>
            <person name="Husby M.E."/>
            <person name="Kamat A."/>
            <person name="Kanga B."/>
            <person name="Kashin S."/>
            <person name="Khazanovich D."/>
            <person name="Kisner P."/>
            <person name="Lance K."/>
            <person name="Lara M."/>
            <person name="Lee W."/>
            <person name="Lennon N."/>
            <person name="Letendre F."/>
            <person name="LeVine R."/>
            <person name="Lipovsky A."/>
            <person name="Liu X."/>
            <person name="Liu J."/>
            <person name="Liu S."/>
            <person name="Lokyitsang T."/>
            <person name="Lokyitsang Y."/>
            <person name="Lubonja R."/>
            <person name="Lui A."/>
            <person name="MacDonald P."/>
            <person name="Magnisalis V."/>
            <person name="Maru K."/>
            <person name="Matthews C."/>
            <person name="McCusker W."/>
            <person name="McDonough S."/>
            <person name="Mehta T."/>
            <person name="Meldrim J."/>
            <person name="Meneus L."/>
            <person name="Mihai O."/>
            <person name="Mihalev A."/>
            <person name="Mihova T."/>
            <person name="Mittelman R."/>
            <person name="Mlenga V."/>
            <person name="Montmayeur A."/>
            <person name="Mulrain L."/>
            <person name="Navidi A."/>
            <person name="Naylor J."/>
            <person name="Negash T."/>
            <person name="Nguyen T."/>
            <person name="Nguyen N."/>
            <person name="Nicol R."/>
            <person name="Norbu C."/>
            <person name="Norbu N."/>
            <person name="Novod N."/>
            <person name="O'Neill B."/>
            <person name="Osman S."/>
            <person name="Markiewicz E."/>
            <person name="Oyono O.L."/>
            <person name="Patti C."/>
            <person name="Phunkhang P."/>
            <person name="Pierre F."/>
            <person name="Priest M."/>
            <person name="Raghuraman S."/>
            <person name="Rege F."/>
            <person name="Reyes R."/>
            <person name="Rise C."/>
            <person name="Rogov P."/>
            <person name="Ross K."/>
            <person name="Ryan E."/>
            <person name="Settipalli S."/>
            <person name="Shea T."/>
            <person name="Sherpa N."/>
            <person name="Shi L."/>
            <person name="Shih D."/>
            <person name="Sparrow T."/>
            <person name="Spaulding J."/>
            <person name="Stalker J."/>
            <person name="Stange-Thomann N."/>
            <person name="Stavropoulos S."/>
            <person name="Stone C."/>
            <person name="Strader C."/>
            <person name="Tesfaye S."/>
            <person name="Thomson T."/>
            <person name="Thoulutsang Y."/>
            <person name="Thoulutsang D."/>
            <person name="Topham K."/>
            <person name="Topping I."/>
            <person name="Tsamla T."/>
            <person name="Vassiliev H."/>
            <person name="Vo A."/>
            <person name="Wangchuk T."/>
            <person name="Wangdi T."/>
            <person name="Weiand M."/>
            <person name="Wilkinson J."/>
            <person name="Wilson A."/>
            <person name="Yadav S."/>
            <person name="Young G."/>
            <person name="Yu Q."/>
            <person name="Zembek L."/>
            <person name="Zhong D."/>
            <person name="Zimmer A."/>
            <person name="Zwirko Z."/>
            <person name="Jaffe D.B."/>
            <person name="Alvarez P."/>
            <person name="Brockman W."/>
            <person name="Butler J."/>
            <person name="Chin C."/>
            <person name="Gnerre S."/>
            <person name="Grabherr M."/>
            <person name="Kleber M."/>
            <person name="Mauceli E."/>
            <person name="MacCallum I."/>
        </authorList>
    </citation>
    <scope>NUCLEOTIDE SEQUENCE [LARGE SCALE GENOMIC DNA]</scope>
    <source>
        <strain evidence="5 6">TSC#14021-0224.01</strain>
    </source>
</reference>
<dbReference type="eggNOG" id="KOG2392">
    <property type="taxonomic scope" value="Eukaryota"/>
</dbReference>
<dbReference type="AlphaFoldDB" id="B3N6Q7"/>
<dbReference type="KEGG" id="der:6542451"/>
<protein>
    <recommendedName>
        <fullName evidence="4">Serpin domain-containing protein</fullName>
    </recommendedName>
</protein>
<dbReference type="Pfam" id="PF00079">
    <property type="entry name" value="Serpin"/>
    <property type="match status" value="1"/>
</dbReference>
<dbReference type="OrthoDB" id="671595at2759"/>
<dbReference type="EMBL" id="CH954177">
    <property type="protein sequence ID" value="EDV59273.2"/>
    <property type="molecule type" value="Genomic_DNA"/>
</dbReference>
<gene>
    <name evidence="5" type="primary">Dere\GG23495</name>
    <name evidence="5" type="synonym">dere_GLEANR_8310</name>
    <name evidence="5" type="synonym">GG23495</name>
    <name evidence="5" type="ORF">Dere_GG23495</name>
</gene>
<feature type="domain" description="Serpin" evidence="4">
    <location>
        <begin position="1"/>
        <end position="341"/>
    </location>
</feature>
<accession>B3N6Q7</accession>
<dbReference type="Gene3D" id="2.30.39.10">
    <property type="entry name" value="Alpha-1-antitrypsin, domain 1"/>
    <property type="match status" value="1"/>
</dbReference>
<dbReference type="InterPro" id="IPR036186">
    <property type="entry name" value="Serpin_sf"/>
</dbReference>
<dbReference type="GO" id="GO:0004867">
    <property type="term" value="F:serine-type endopeptidase inhibitor activity"/>
    <property type="evidence" value="ECO:0007669"/>
    <property type="project" value="UniProtKB-KW"/>
</dbReference>
<dbReference type="Proteomes" id="UP000008711">
    <property type="component" value="Unassembled WGS sequence"/>
</dbReference>
<dbReference type="GO" id="GO:0005615">
    <property type="term" value="C:extracellular space"/>
    <property type="evidence" value="ECO:0007669"/>
    <property type="project" value="InterPro"/>
</dbReference>
<dbReference type="PANTHER" id="PTHR11461">
    <property type="entry name" value="SERINE PROTEASE INHIBITOR, SERPIN"/>
    <property type="match status" value="1"/>
</dbReference>
<evidence type="ECO:0000313" key="6">
    <source>
        <dbReference type="Proteomes" id="UP000008711"/>
    </source>
</evidence>
<dbReference type="InterPro" id="IPR042185">
    <property type="entry name" value="Serpin_sf_2"/>
</dbReference>
<name>B3N6Q7_DROER</name>
<dbReference type="HOGENOM" id="CLU_023330_0_1_1"/>
<dbReference type="PANTHER" id="PTHR11461:SF372">
    <property type="entry name" value="ACCESSORY GLAND PROTEIN ACP76A-RELATED"/>
    <property type="match status" value="1"/>
</dbReference>
<dbReference type="Gene3D" id="3.30.497.10">
    <property type="entry name" value="Antithrombin, subunit I, domain 2"/>
    <property type="match status" value="1"/>
</dbReference>
<keyword evidence="1" id="KW-0646">Protease inhibitor</keyword>
<dbReference type="InterPro" id="IPR000215">
    <property type="entry name" value="Serpin_fam"/>
</dbReference>
<comment type="similarity">
    <text evidence="3">Belongs to the serpin family.</text>
</comment>
<dbReference type="SMART" id="SM00093">
    <property type="entry name" value="SERPIN"/>
    <property type="match status" value="1"/>
</dbReference>
<organism evidence="5 6">
    <name type="scientific">Drosophila erecta</name>
    <name type="common">Fruit fly</name>
    <dbReference type="NCBI Taxonomy" id="7220"/>
    <lineage>
        <taxon>Eukaryota</taxon>
        <taxon>Metazoa</taxon>
        <taxon>Ecdysozoa</taxon>
        <taxon>Arthropoda</taxon>
        <taxon>Hexapoda</taxon>
        <taxon>Insecta</taxon>
        <taxon>Pterygota</taxon>
        <taxon>Neoptera</taxon>
        <taxon>Endopterygota</taxon>
        <taxon>Diptera</taxon>
        <taxon>Brachycera</taxon>
        <taxon>Muscomorpha</taxon>
        <taxon>Ephydroidea</taxon>
        <taxon>Drosophilidae</taxon>
        <taxon>Drosophila</taxon>
        <taxon>Sophophora</taxon>
    </lineage>
</organism>
<reference evidence="5 6" key="2">
    <citation type="journal article" date="2008" name="Bioinformatics">
        <title>Assembly reconciliation.</title>
        <authorList>
            <person name="Zimin A.V."/>
            <person name="Smith D.R."/>
            <person name="Sutton G."/>
            <person name="Yorke J.A."/>
        </authorList>
    </citation>
    <scope>NUCLEOTIDE SEQUENCE [LARGE SCALE GENOMIC DNA]</scope>
    <source>
        <strain evidence="5 6">TSC#14021-0224.01</strain>
    </source>
</reference>
<proteinExistence type="inferred from homology"/>
<keyword evidence="2" id="KW-0722">Serine protease inhibitor</keyword>
<dbReference type="SUPFAM" id="SSF56574">
    <property type="entry name" value="Serpins"/>
    <property type="match status" value="1"/>
</dbReference>
<dbReference type="MEROPS" id="I04.980"/>
<evidence type="ECO:0000313" key="5">
    <source>
        <dbReference type="EMBL" id="EDV59273.2"/>
    </source>
</evidence>
<dbReference type="InterPro" id="IPR023796">
    <property type="entry name" value="Serpin_dom"/>
</dbReference>
<evidence type="ECO:0000256" key="1">
    <source>
        <dbReference type="ARBA" id="ARBA00022690"/>
    </source>
</evidence>
<keyword evidence="6" id="KW-1185">Reference proteome</keyword>
<evidence type="ECO:0000259" key="4">
    <source>
        <dbReference type="SMART" id="SM00093"/>
    </source>
</evidence>
<sequence>MDKEEKNFIASPLCIEIAISMLFMGAKGRTAEELRSVLDLPVDMMEVAKKYEKVLSNLQKHNGIHFANRLFVSDAYEINEDYNNLMNNTKAKAEATDPFQRLKESRSISFLIQRPIHKNMRTIFRGYELQPNESAVMVSAAQFSGAWKARFEKKGTKLKVFNEDHNKAVHVRMMSQVGRFRMAKQSYGQIIELPFDNSSLSMIIGLPLHNSYLSSVEKRLKTFSETLEATDVHVELPKFKVEFRTDLVEPLKKLGIHLLFSNSSDLSGLLTNGTGAKISNVLHKSFIEIDERGASTGAEAETAETFPKNTKALASFKVNRPFAFLIRDKHTVYFRGRVVQLPNEKTK</sequence>
<dbReference type="InterPro" id="IPR042178">
    <property type="entry name" value="Serpin_sf_1"/>
</dbReference>
<evidence type="ECO:0000256" key="3">
    <source>
        <dbReference type="RuleBase" id="RU000411"/>
    </source>
</evidence>